<dbReference type="SUPFAM" id="SSF52980">
    <property type="entry name" value="Restriction endonuclease-like"/>
    <property type="match status" value="1"/>
</dbReference>
<reference evidence="2 3" key="1">
    <citation type="submission" date="2019-03" db="EMBL/GenBank/DDBJ databases">
        <authorList>
            <person name="Kim M.K.M."/>
        </authorList>
    </citation>
    <scope>NUCLEOTIDE SEQUENCE [LARGE SCALE GENOMIC DNA]</scope>
    <source>
        <strain evidence="2 3">17J68-15</strain>
    </source>
</reference>
<evidence type="ECO:0000259" key="1">
    <source>
        <dbReference type="Pfam" id="PF04480"/>
    </source>
</evidence>
<dbReference type="Proteomes" id="UP000295164">
    <property type="component" value="Unassembled WGS sequence"/>
</dbReference>
<proteinExistence type="predicted"/>
<sequence length="134" mass="16105">MKDSNRRRLCFHATEKEYWSKIDFARANRRGMTPAEKALWQQIRKQQIDGHRFRRQHIITKYIVDFVCLEKRLIVEVDGGYHNEGDQPERDEQRRIDLLNEGFDMIRFTNEQVLWDMPSVLKALRARLNGTTEN</sequence>
<keyword evidence="2" id="KW-0540">Nuclease</keyword>
<keyword evidence="2" id="KW-0378">Hydrolase</keyword>
<dbReference type="EMBL" id="SKFH01000040">
    <property type="protein sequence ID" value="TCZ67043.1"/>
    <property type="molecule type" value="Genomic_DNA"/>
</dbReference>
<organism evidence="2 3">
    <name type="scientific">Flaviaesturariibacter aridisoli</name>
    <dbReference type="NCBI Taxonomy" id="2545761"/>
    <lineage>
        <taxon>Bacteria</taxon>
        <taxon>Pseudomonadati</taxon>
        <taxon>Bacteroidota</taxon>
        <taxon>Chitinophagia</taxon>
        <taxon>Chitinophagales</taxon>
        <taxon>Chitinophagaceae</taxon>
        <taxon>Flaviaestuariibacter</taxon>
    </lineage>
</organism>
<dbReference type="OrthoDB" id="9798754at2"/>
<dbReference type="PANTHER" id="PTHR38590">
    <property type="entry name" value="BLL0828 PROTEIN"/>
    <property type="match status" value="1"/>
</dbReference>
<dbReference type="PANTHER" id="PTHR38590:SF1">
    <property type="entry name" value="BLL0828 PROTEIN"/>
    <property type="match status" value="1"/>
</dbReference>
<dbReference type="Gene3D" id="3.40.960.10">
    <property type="entry name" value="VSR Endonuclease"/>
    <property type="match status" value="1"/>
</dbReference>
<keyword evidence="3" id="KW-1185">Reference proteome</keyword>
<protein>
    <submittedName>
        <fullName evidence="2">Endonuclease domain-containing protein</fullName>
    </submittedName>
</protein>
<evidence type="ECO:0000313" key="3">
    <source>
        <dbReference type="Proteomes" id="UP000295164"/>
    </source>
</evidence>
<keyword evidence="2" id="KW-0255">Endonuclease</keyword>
<comment type="caution">
    <text evidence="2">The sequence shown here is derived from an EMBL/GenBank/DDBJ whole genome shotgun (WGS) entry which is preliminary data.</text>
</comment>
<feature type="domain" description="DUF559" evidence="1">
    <location>
        <begin position="23"/>
        <end position="128"/>
    </location>
</feature>
<dbReference type="InterPro" id="IPR007569">
    <property type="entry name" value="DUF559"/>
</dbReference>
<dbReference type="InterPro" id="IPR011335">
    <property type="entry name" value="Restrct_endonuc-II-like"/>
</dbReference>
<dbReference type="RefSeq" id="WP_131853715.1">
    <property type="nucleotide sequence ID" value="NZ_SKFH01000040.1"/>
</dbReference>
<dbReference type="AlphaFoldDB" id="A0A4R4DUY9"/>
<dbReference type="GO" id="GO:0004519">
    <property type="term" value="F:endonuclease activity"/>
    <property type="evidence" value="ECO:0007669"/>
    <property type="project" value="UniProtKB-KW"/>
</dbReference>
<accession>A0A4R4DUY9</accession>
<dbReference type="Pfam" id="PF04480">
    <property type="entry name" value="DUF559"/>
    <property type="match status" value="1"/>
</dbReference>
<gene>
    <name evidence="2" type="ORF">E0486_16275</name>
</gene>
<dbReference type="InterPro" id="IPR047216">
    <property type="entry name" value="Endonuclease_DUF559_bact"/>
</dbReference>
<name>A0A4R4DUY9_9BACT</name>
<evidence type="ECO:0000313" key="2">
    <source>
        <dbReference type="EMBL" id="TCZ67043.1"/>
    </source>
</evidence>
<dbReference type="CDD" id="cd01038">
    <property type="entry name" value="Endonuclease_DUF559"/>
    <property type="match status" value="1"/>
</dbReference>